<dbReference type="AlphaFoldDB" id="A0A9Q0AI06"/>
<dbReference type="Pfam" id="PF06985">
    <property type="entry name" value="HET"/>
    <property type="match status" value="1"/>
</dbReference>
<feature type="domain" description="Heterokaryon incompatibility" evidence="1">
    <location>
        <begin position="48"/>
        <end position="196"/>
    </location>
</feature>
<dbReference type="Proteomes" id="UP000829685">
    <property type="component" value="Unassembled WGS sequence"/>
</dbReference>
<sequence length="680" mass="77578">MSCFRPHIYPGEPLDAEDSFRLLELQAGQSDDSLAIRLLTCSIGNAQYEAVSYVWGDTSLTSEIHVLPSDGSSNSLQISVTANCYATLRSLRMKDRPRMLWVDAICINQTLVGERNHQLALMTRIYHGADSIIVYLGESADNSDTALDWIQDLDQPTDYSKYETFSRGSKLPSVDRPSVEALFRRPWFRRIWVLQEITLARKAVVVCGNRQVSWDSFRAFGHWNRNERWIKALSYSIEYAISDRSDYSNFITYTTRLFNFLQATRSCLATDPRDKLYAILPLLDWEHQRMILQLKDWPAHPRYNHCTKPDESLLCKTLPIRANYHRSVHEVYTELAVALLPDFGLDTLQLGANERLVANLPSWVTDWTAVPKSNFLFQRSFRTEIDRPFAGFKERPRYKWGSKELPPEVPRPWTVIEPDSINQQPLAQLRVRAVRVGAVAMIGDTCDIRNDILPIAQWEGLGSSSRWWHEEPETPHNTPGVSYWFKSNGPPPLPPFLRTLAADSIKYPEVVRSAVKRIKHYTGEEVEHRKPGQPRNTPWRGMAVLVKQESTAKMPMRDIFQGAPSYVRQAHNIFEACDGRRFFITDTGYIGLAPDNAAVGDSAFVLESCSVPFILRDSVMPQLNKVNSSASTKGAKDSDSGCRSMILVGECWIYDMMEGQVWDKVADVTDHMYLEDIVLQ</sequence>
<keyword evidence="3" id="KW-1185">Reference proteome</keyword>
<dbReference type="InterPro" id="IPR010730">
    <property type="entry name" value="HET"/>
</dbReference>
<reference evidence="2" key="1">
    <citation type="submission" date="2021-03" db="EMBL/GenBank/DDBJ databases">
        <title>Revisited historic fungal species revealed as producer of novel bioactive compounds through whole genome sequencing and comparative genomics.</title>
        <authorList>
            <person name="Vignolle G.A."/>
            <person name="Hochenegger N."/>
            <person name="Mach R.L."/>
            <person name="Mach-Aigner A.R."/>
            <person name="Javad Rahimi M."/>
            <person name="Salim K.A."/>
            <person name="Chan C.M."/>
            <person name="Lim L.B.L."/>
            <person name="Cai F."/>
            <person name="Druzhinina I.S."/>
            <person name="U'Ren J.M."/>
            <person name="Derntl C."/>
        </authorList>
    </citation>
    <scope>NUCLEOTIDE SEQUENCE</scope>
    <source>
        <strain evidence="2">TUCIM 5799</strain>
    </source>
</reference>
<accession>A0A9Q0AI06</accession>
<name>A0A9Q0AI06_9PEZI</name>
<organism evidence="2 3">
    <name type="scientific">Neoarthrinium moseri</name>
    <dbReference type="NCBI Taxonomy" id="1658444"/>
    <lineage>
        <taxon>Eukaryota</taxon>
        <taxon>Fungi</taxon>
        <taxon>Dikarya</taxon>
        <taxon>Ascomycota</taxon>
        <taxon>Pezizomycotina</taxon>
        <taxon>Sordariomycetes</taxon>
        <taxon>Xylariomycetidae</taxon>
        <taxon>Amphisphaeriales</taxon>
        <taxon>Apiosporaceae</taxon>
        <taxon>Neoarthrinium</taxon>
    </lineage>
</organism>
<gene>
    <name evidence="2" type="ORF">JX265_013046</name>
</gene>
<dbReference type="EMBL" id="JAFIMR010000062">
    <property type="protein sequence ID" value="KAI1852193.1"/>
    <property type="molecule type" value="Genomic_DNA"/>
</dbReference>
<dbReference type="InterPro" id="IPR052895">
    <property type="entry name" value="HetReg/Transcr_Mod"/>
</dbReference>
<evidence type="ECO:0000259" key="1">
    <source>
        <dbReference type="Pfam" id="PF06985"/>
    </source>
</evidence>
<comment type="caution">
    <text evidence="2">The sequence shown here is derived from an EMBL/GenBank/DDBJ whole genome shotgun (WGS) entry which is preliminary data.</text>
</comment>
<evidence type="ECO:0000313" key="2">
    <source>
        <dbReference type="EMBL" id="KAI1852193.1"/>
    </source>
</evidence>
<evidence type="ECO:0000313" key="3">
    <source>
        <dbReference type="Proteomes" id="UP000829685"/>
    </source>
</evidence>
<proteinExistence type="predicted"/>
<dbReference type="PANTHER" id="PTHR24148">
    <property type="entry name" value="ANKYRIN REPEAT DOMAIN-CONTAINING PROTEIN 39 HOMOLOG-RELATED"/>
    <property type="match status" value="1"/>
</dbReference>
<protein>
    <recommendedName>
        <fullName evidence="1">Heterokaryon incompatibility domain-containing protein</fullName>
    </recommendedName>
</protein>
<dbReference type="PANTHER" id="PTHR24148:SF73">
    <property type="entry name" value="HET DOMAIN PROTEIN (AFU_ORTHOLOGUE AFUA_8G01020)"/>
    <property type="match status" value="1"/>
</dbReference>